<dbReference type="OrthoDB" id="4232363at2"/>
<gene>
    <name evidence="1" type="ORF">SZN_30884</name>
</gene>
<sequence>MVKDLEDGGVVSAPRSAEPSAVVAGSARRLAVECWLLAALPAHGRDRARTEWREQQVAMVPLGTHFSAVRLPGRLVRGLARSSAWGEVDAFLREDVAGPVICDPRNGGRYYALVPARLPVTWKAAAEDWRHHGVDVLGSATLLGVPRVGAVEFTAWGCASYWSSPMAAPGELCEPLTLARFIAAGAALLNHGT</sequence>
<name>G2GKY3_9ACTN</name>
<dbReference type="Proteomes" id="UP000004217">
    <property type="component" value="Unassembled WGS sequence"/>
</dbReference>
<accession>G2GKY3</accession>
<keyword evidence="2" id="KW-1185">Reference proteome</keyword>
<evidence type="ECO:0000313" key="2">
    <source>
        <dbReference type="Proteomes" id="UP000004217"/>
    </source>
</evidence>
<dbReference type="AlphaFoldDB" id="G2GKY3"/>
<evidence type="ECO:0000313" key="1">
    <source>
        <dbReference type="EMBL" id="EGX55833.1"/>
    </source>
</evidence>
<comment type="caution">
    <text evidence="1">The sequence shown here is derived from an EMBL/GenBank/DDBJ whole genome shotgun (WGS) entry which is preliminary data.</text>
</comment>
<dbReference type="RefSeq" id="WP_007502518.1">
    <property type="nucleotide sequence ID" value="NZ_AGBF01000190.1"/>
</dbReference>
<dbReference type="PATRIC" id="fig|700597.3.peg.6050"/>
<proteinExistence type="predicted"/>
<organism evidence="1 2">
    <name type="scientific">Streptomyces zinciresistens K42</name>
    <dbReference type="NCBI Taxonomy" id="700597"/>
    <lineage>
        <taxon>Bacteria</taxon>
        <taxon>Bacillati</taxon>
        <taxon>Actinomycetota</taxon>
        <taxon>Actinomycetes</taxon>
        <taxon>Kitasatosporales</taxon>
        <taxon>Streptomycetaceae</taxon>
        <taxon>Streptomyces</taxon>
    </lineage>
</organism>
<dbReference type="EMBL" id="AGBF01000190">
    <property type="protein sequence ID" value="EGX55833.1"/>
    <property type="molecule type" value="Genomic_DNA"/>
</dbReference>
<protein>
    <submittedName>
        <fullName evidence="1">Uncharacterized protein</fullName>
    </submittedName>
</protein>
<reference evidence="1 2" key="1">
    <citation type="submission" date="2011-08" db="EMBL/GenBank/DDBJ databases">
        <authorList>
            <person name="Lin Y."/>
            <person name="Hao X."/>
            <person name="Johnstone L."/>
            <person name="Miller S.J."/>
            <person name="Wei G."/>
            <person name="Rensing C."/>
        </authorList>
    </citation>
    <scope>NUCLEOTIDE SEQUENCE [LARGE SCALE GENOMIC DNA]</scope>
    <source>
        <strain evidence="1 2">K42</strain>
    </source>
</reference>